<sequence length="312" mass="36392">MLSRRLLRVKVVQMAYAHYQKGEVSIQQTENELFHSIAKSHEMYHAFLLLLLELKNFAENRIELRKQKKRPSEEDLNPNLRFVENGFMVQLANNESLLAYNSKNGTPWVNHPETIKGLFNIVTESELYTEYMATEAGDYDADKKFIAKLLEKVIAPFESLYSIFEEQSVYWNDEVEFVISMVVKTIKGFSEENAEKEPLLPEFKDDEDRDFVQRLCRKTLVNHKDNMELIKKFTKNWDFDRVAYLDLVIMQVALAEITEFKNIPINVSLNEYIEIAKYYSTNKSGVFINGVLDKITEHLIAEKVINKPGKAN</sequence>
<dbReference type="NCBIfam" id="TIGR01951">
    <property type="entry name" value="nusB"/>
    <property type="match status" value="1"/>
</dbReference>
<gene>
    <name evidence="7" type="primary">nusB</name>
    <name evidence="7" type="ORF">KDU71_22295</name>
</gene>
<feature type="domain" description="NusB/RsmB/TIM44" evidence="6">
    <location>
        <begin position="195"/>
        <end position="296"/>
    </location>
</feature>
<evidence type="ECO:0000256" key="4">
    <source>
        <dbReference type="ARBA" id="ARBA00023015"/>
    </source>
</evidence>
<dbReference type="InterPro" id="IPR006027">
    <property type="entry name" value="NusB_RsmB_TIM44"/>
</dbReference>
<dbReference type="PANTHER" id="PTHR11078">
    <property type="entry name" value="N UTILIZATION SUBSTANCE PROTEIN B-RELATED"/>
    <property type="match status" value="1"/>
</dbReference>
<accession>A0A941J0U5</accession>
<keyword evidence="2" id="KW-0889">Transcription antitermination</keyword>
<evidence type="ECO:0000313" key="7">
    <source>
        <dbReference type="EMBL" id="MBR8538318.1"/>
    </source>
</evidence>
<dbReference type="Proteomes" id="UP000679220">
    <property type="component" value="Unassembled WGS sequence"/>
</dbReference>
<dbReference type="SUPFAM" id="SSF48013">
    <property type="entry name" value="NusB-like"/>
    <property type="match status" value="1"/>
</dbReference>
<evidence type="ECO:0000256" key="5">
    <source>
        <dbReference type="ARBA" id="ARBA00023163"/>
    </source>
</evidence>
<reference evidence="7" key="2">
    <citation type="submission" date="2021-04" db="EMBL/GenBank/DDBJ databases">
        <authorList>
            <person name="Zhang T."/>
            <person name="Zhang Y."/>
            <person name="Lu D."/>
            <person name="Zuo D."/>
            <person name="Du Z."/>
        </authorList>
    </citation>
    <scope>NUCLEOTIDE SEQUENCE</scope>
    <source>
        <strain evidence="7">JR1</strain>
    </source>
</reference>
<keyword evidence="8" id="KW-1185">Reference proteome</keyword>
<evidence type="ECO:0000256" key="1">
    <source>
        <dbReference type="ARBA" id="ARBA00005952"/>
    </source>
</evidence>
<keyword evidence="4" id="KW-0805">Transcription regulation</keyword>
<proteinExistence type="inferred from homology"/>
<evidence type="ECO:0000256" key="2">
    <source>
        <dbReference type="ARBA" id="ARBA00022814"/>
    </source>
</evidence>
<organism evidence="7 8">
    <name type="scientific">Carboxylicivirga sediminis</name>
    <dbReference type="NCBI Taxonomy" id="2006564"/>
    <lineage>
        <taxon>Bacteria</taxon>
        <taxon>Pseudomonadati</taxon>
        <taxon>Bacteroidota</taxon>
        <taxon>Bacteroidia</taxon>
        <taxon>Marinilabiliales</taxon>
        <taxon>Marinilabiliaceae</taxon>
        <taxon>Carboxylicivirga</taxon>
    </lineage>
</organism>
<dbReference type="GO" id="GO:0006353">
    <property type="term" value="P:DNA-templated transcription termination"/>
    <property type="evidence" value="ECO:0007669"/>
    <property type="project" value="InterPro"/>
</dbReference>
<dbReference type="GO" id="GO:0005829">
    <property type="term" value="C:cytosol"/>
    <property type="evidence" value="ECO:0007669"/>
    <property type="project" value="TreeGrafter"/>
</dbReference>
<name>A0A941J0U5_9BACT</name>
<dbReference type="AlphaFoldDB" id="A0A941J0U5"/>
<dbReference type="Pfam" id="PF01029">
    <property type="entry name" value="NusB"/>
    <property type="match status" value="1"/>
</dbReference>
<evidence type="ECO:0000313" key="8">
    <source>
        <dbReference type="Proteomes" id="UP000679220"/>
    </source>
</evidence>
<keyword evidence="5" id="KW-0804">Transcription</keyword>
<dbReference type="PANTHER" id="PTHR11078:SF3">
    <property type="entry name" value="ANTITERMINATION NUSB DOMAIN-CONTAINING PROTEIN"/>
    <property type="match status" value="1"/>
</dbReference>
<dbReference type="GO" id="GO:0031564">
    <property type="term" value="P:transcription antitermination"/>
    <property type="evidence" value="ECO:0007669"/>
    <property type="project" value="UniProtKB-KW"/>
</dbReference>
<evidence type="ECO:0000259" key="6">
    <source>
        <dbReference type="Pfam" id="PF01029"/>
    </source>
</evidence>
<comment type="caution">
    <text evidence="7">The sequence shown here is derived from an EMBL/GenBank/DDBJ whole genome shotgun (WGS) entry which is preliminary data.</text>
</comment>
<dbReference type="InterPro" id="IPR011605">
    <property type="entry name" value="NusB_fam"/>
</dbReference>
<reference evidence="7" key="1">
    <citation type="journal article" date="2018" name="Int. J. Syst. Evol. Microbiol.">
        <title>Carboxylicivirga sediminis sp. nov., isolated from coastal sediment.</title>
        <authorList>
            <person name="Wang F.Q."/>
            <person name="Ren L.H."/>
            <person name="Zou R.J."/>
            <person name="Sun Y.Z."/>
            <person name="Liu X.J."/>
            <person name="Jiang F."/>
            <person name="Liu L.J."/>
        </authorList>
    </citation>
    <scope>NUCLEOTIDE SEQUENCE</scope>
    <source>
        <strain evidence="7">JR1</strain>
    </source>
</reference>
<evidence type="ECO:0000256" key="3">
    <source>
        <dbReference type="ARBA" id="ARBA00022884"/>
    </source>
</evidence>
<comment type="similarity">
    <text evidence="1">Belongs to the NusB family.</text>
</comment>
<dbReference type="InterPro" id="IPR035926">
    <property type="entry name" value="NusB-like_sf"/>
</dbReference>
<protein>
    <submittedName>
        <fullName evidence="7">Transcription antitermination factor NusB</fullName>
    </submittedName>
</protein>
<keyword evidence="3" id="KW-0694">RNA-binding</keyword>
<dbReference type="Gene3D" id="1.10.940.10">
    <property type="entry name" value="NusB-like"/>
    <property type="match status" value="1"/>
</dbReference>
<dbReference type="EMBL" id="JAGTAR010000062">
    <property type="protein sequence ID" value="MBR8538318.1"/>
    <property type="molecule type" value="Genomic_DNA"/>
</dbReference>
<dbReference type="GO" id="GO:0003723">
    <property type="term" value="F:RNA binding"/>
    <property type="evidence" value="ECO:0007669"/>
    <property type="project" value="UniProtKB-KW"/>
</dbReference>